<dbReference type="EMBL" id="CP013002">
    <property type="protein sequence ID" value="ALL15237.1"/>
    <property type="molecule type" value="Genomic_DNA"/>
</dbReference>
<organism evidence="1 2">
    <name type="scientific">Caulobacter henricii</name>
    <dbReference type="NCBI Taxonomy" id="69395"/>
    <lineage>
        <taxon>Bacteria</taxon>
        <taxon>Pseudomonadati</taxon>
        <taxon>Pseudomonadota</taxon>
        <taxon>Alphaproteobacteria</taxon>
        <taxon>Caulobacterales</taxon>
        <taxon>Caulobacteraceae</taxon>
        <taxon>Caulobacter</taxon>
    </lineage>
</organism>
<dbReference type="OrthoDB" id="7627828at2"/>
<dbReference type="KEGG" id="chq:AQ619_06680"/>
<protein>
    <submittedName>
        <fullName evidence="1">Uncharacterized protein</fullName>
    </submittedName>
</protein>
<evidence type="ECO:0000313" key="1">
    <source>
        <dbReference type="EMBL" id="ALL15237.1"/>
    </source>
</evidence>
<reference evidence="1 2" key="1">
    <citation type="submission" date="2015-10" db="EMBL/GenBank/DDBJ databases">
        <title>Conservation of the essential genome among Caulobacter and Brevundimonas species.</title>
        <authorList>
            <person name="Scott D."/>
            <person name="Ely B."/>
        </authorList>
    </citation>
    <scope>NUCLEOTIDE SEQUENCE [LARGE SCALE GENOMIC DNA]</scope>
    <source>
        <strain evidence="1 2">CB4</strain>
    </source>
</reference>
<dbReference type="RefSeq" id="WP_062151355.1">
    <property type="nucleotide sequence ID" value="NZ_CP013002.1"/>
</dbReference>
<gene>
    <name evidence="1" type="ORF">AQ619_06680</name>
</gene>
<keyword evidence="2" id="KW-1185">Reference proteome</keyword>
<dbReference type="AlphaFoldDB" id="A0A0P0P4E8"/>
<dbReference type="STRING" id="69395.AQ619_06680"/>
<accession>A0A0P0P4E8</accession>
<name>A0A0P0P4E8_9CAUL</name>
<dbReference type="Proteomes" id="UP000056905">
    <property type="component" value="Chromosome"/>
</dbReference>
<sequence>MESGRTQIITKVELQSASKGFSPEGRLVGIGGRKDETASIHVEYGLSERLTLQARGGLTRGRDPFVDYEGRGPVEVGLRYAFVQRPQTIAAFYLGAGEAGAGRNAGYAVPGEGGLDLEARLLLGRSKATRFGSFFSDVQIAYLRRAGLANETRVDATLGFRPTRNWLLLAQTYAGEAQSSPVKSRWLKAEVSVVRHFGPWSLQAGWRETLDGRETAADRGAVVGIWRHF</sequence>
<evidence type="ECO:0000313" key="2">
    <source>
        <dbReference type="Proteomes" id="UP000056905"/>
    </source>
</evidence>
<proteinExistence type="predicted"/>